<dbReference type="Proteomes" id="UP001560019">
    <property type="component" value="Unassembled WGS sequence"/>
</dbReference>
<dbReference type="NCBIfam" id="TIGR02218">
    <property type="entry name" value="phg_TIGR02218"/>
    <property type="match status" value="1"/>
</dbReference>
<feature type="domain" description="Bacteriophage phiJL001 Gp84 C-terminal" evidence="1">
    <location>
        <begin position="195"/>
        <end position="276"/>
    </location>
</feature>
<dbReference type="RefSeq" id="WP_125405089.1">
    <property type="nucleotide sequence ID" value="NZ_JBEHHI010000002.1"/>
</dbReference>
<gene>
    <name evidence="2" type="ORF">Ga0609869_002630</name>
</gene>
<comment type="caution">
    <text evidence="2">The sequence shown here is derived from an EMBL/GenBank/DDBJ whole genome shotgun (WGS) entry which is preliminary data.</text>
</comment>
<reference evidence="2 3" key="1">
    <citation type="submission" date="2024-06" db="EMBL/GenBank/DDBJ databases">
        <title>Genome of Rhodovulum iodosum, a marine photoferrotroph.</title>
        <authorList>
            <person name="Bianchini G."/>
            <person name="Nikeleit V."/>
            <person name="Kappler A."/>
            <person name="Bryce C."/>
            <person name="Sanchez-Baracaldo P."/>
        </authorList>
    </citation>
    <scope>NUCLEOTIDE SEQUENCE [LARGE SCALE GENOMIC DNA]</scope>
    <source>
        <strain evidence="2 3">UT/N1</strain>
    </source>
</reference>
<proteinExistence type="predicted"/>
<accession>A0ABV3XVB6</accession>
<dbReference type="EMBL" id="JBEHHI010000002">
    <property type="protein sequence ID" value="MEX5729277.1"/>
    <property type="molecule type" value="Genomic_DNA"/>
</dbReference>
<dbReference type="Pfam" id="PF09356">
    <property type="entry name" value="Phage_BR0599"/>
    <property type="match status" value="1"/>
</dbReference>
<keyword evidence="3" id="KW-1185">Reference proteome</keyword>
<organism evidence="2 3">
    <name type="scientific">Rhodovulum iodosum</name>
    <dbReference type="NCBI Taxonomy" id="68291"/>
    <lineage>
        <taxon>Bacteria</taxon>
        <taxon>Pseudomonadati</taxon>
        <taxon>Pseudomonadota</taxon>
        <taxon>Alphaproteobacteria</taxon>
        <taxon>Rhodobacterales</taxon>
        <taxon>Paracoccaceae</taxon>
        <taxon>Rhodovulum</taxon>
    </lineage>
</organism>
<protein>
    <submittedName>
        <fullName evidence="2">Phage protein (TIGR02218 family)</fullName>
    </submittedName>
</protein>
<dbReference type="InterPro" id="IPR018964">
    <property type="entry name" value="Phage_phiJL001_Gp84_C"/>
</dbReference>
<dbReference type="InterPro" id="IPR011928">
    <property type="entry name" value="Phage_phiJL001_Gp84"/>
</dbReference>
<evidence type="ECO:0000259" key="1">
    <source>
        <dbReference type="Pfam" id="PF09356"/>
    </source>
</evidence>
<evidence type="ECO:0000313" key="2">
    <source>
        <dbReference type="EMBL" id="MEX5729277.1"/>
    </source>
</evidence>
<evidence type="ECO:0000313" key="3">
    <source>
        <dbReference type="Proteomes" id="UP001560019"/>
    </source>
</evidence>
<sequence>MSVPEGLQAHLETGATTLCRAWAVTRRDGVVLGFTDHDRDLRFGGVLFRAESGLTARALSQTTGLSVDNTEAVGALTAEALREEEIAAGRYDGAEVRAWLVNWADSDQRVEQFRGTLGEITRRGAAFQAELRGLAEALNQVQGRAYQRPCSAVLGDGRCRVDLSAPGYSSERMAEEVAGAQVFRFAGFAGFSPRFFEAGRLRVLSGAAQGLVGLIKNDRVDGAARVVELWQALGAEVVPGDMLRLEAGCDKRAETCRVKFCNFINFQGFPHLPGEDWLMVYPVSDGTNDGGSRRA</sequence>
<dbReference type="Pfam" id="PF09931">
    <property type="entry name" value="Phage_phiJL001_Gp84_N"/>
    <property type="match status" value="1"/>
</dbReference>
<name>A0ABV3XVB6_9RHOB</name>